<proteinExistence type="predicted"/>
<name>A0A2H4J3V3_9CAUD</name>
<protein>
    <recommendedName>
        <fullName evidence="3">Immunity repressor</fullName>
    </recommendedName>
</protein>
<dbReference type="EMBL" id="MF417887">
    <property type="protein sequence ID" value="ASN69209.1"/>
    <property type="molecule type" value="Genomic_DNA"/>
</dbReference>
<organism evidence="2">
    <name type="scientific">uncultured Caudovirales phage</name>
    <dbReference type="NCBI Taxonomy" id="2100421"/>
    <lineage>
        <taxon>Viruses</taxon>
        <taxon>Duplodnaviria</taxon>
        <taxon>Heunggongvirae</taxon>
        <taxon>Uroviricota</taxon>
        <taxon>Caudoviricetes</taxon>
        <taxon>Peduoviridae</taxon>
        <taxon>Maltschvirus</taxon>
        <taxon>Maltschvirus maltsch</taxon>
    </lineage>
</organism>
<evidence type="ECO:0008006" key="3">
    <source>
        <dbReference type="Google" id="ProtNLM"/>
    </source>
</evidence>
<sequence>MDMPLDVYLSRELKRRVLNKEVQEALGMKRSTYNDRKRDGFSMNEVVTACMAFDVSPVLGLVELGFISKEEVILAAEALGVNVTAKDAEALMRIKIRREQRDNQRNNVVHLEPKAAPAREPKPWDNAPTYDPNEEVDFSTYDAASHGPKEQIPDWEGDYS</sequence>
<evidence type="ECO:0000313" key="2">
    <source>
        <dbReference type="EMBL" id="ASN69209.1"/>
    </source>
</evidence>
<evidence type="ECO:0000256" key="1">
    <source>
        <dbReference type="SAM" id="MobiDB-lite"/>
    </source>
</evidence>
<feature type="compositionally biased region" description="Basic and acidic residues" evidence="1">
    <location>
        <begin position="111"/>
        <end position="123"/>
    </location>
</feature>
<reference evidence="2" key="1">
    <citation type="submission" date="2017-06" db="EMBL/GenBank/DDBJ databases">
        <title>Novel phages from South African skin metaviromes.</title>
        <authorList>
            <person name="van Zyl L.J."/>
            <person name="Abrahams Y."/>
            <person name="Stander E.A."/>
            <person name="Kirby B.M."/>
            <person name="Clavaud C."/>
            <person name="Farcet C."/>
            <person name="Breton L."/>
            <person name="Trindade M.I."/>
        </authorList>
    </citation>
    <scope>NUCLEOTIDE SEQUENCE</scope>
</reference>
<accession>A0A2H4J3V3</accession>
<gene>
    <name evidence="2" type="ORF">7S3_31</name>
</gene>
<feature type="region of interest" description="Disordered" evidence="1">
    <location>
        <begin position="102"/>
        <end position="160"/>
    </location>
</feature>